<gene>
    <name evidence="1" type="ORF">PoB_002624800</name>
</gene>
<reference evidence="1 2" key="1">
    <citation type="journal article" date="2021" name="Elife">
        <title>Chloroplast acquisition without the gene transfer in kleptoplastic sea slugs, Plakobranchus ocellatus.</title>
        <authorList>
            <person name="Maeda T."/>
            <person name="Takahashi S."/>
            <person name="Yoshida T."/>
            <person name="Shimamura S."/>
            <person name="Takaki Y."/>
            <person name="Nagai Y."/>
            <person name="Toyoda A."/>
            <person name="Suzuki Y."/>
            <person name="Arimoto A."/>
            <person name="Ishii H."/>
            <person name="Satoh N."/>
            <person name="Nishiyama T."/>
            <person name="Hasebe M."/>
            <person name="Maruyama T."/>
            <person name="Minagawa J."/>
            <person name="Obokata J."/>
            <person name="Shigenobu S."/>
        </authorList>
    </citation>
    <scope>NUCLEOTIDE SEQUENCE [LARGE SCALE GENOMIC DNA]</scope>
</reference>
<accession>A0AAV3ZZC9</accession>
<protein>
    <submittedName>
        <fullName evidence="1">Uncharacterized protein</fullName>
    </submittedName>
</protein>
<name>A0AAV3ZZC9_9GAST</name>
<proteinExistence type="predicted"/>
<keyword evidence="2" id="KW-1185">Reference proteome</keyword>
<evidence type="ECO:0000313" key="2">
    <source>
        <dbReference type="Proteomes" id="UP000735302"/>
    </source>
</evidence>
<evidence type="ECO:0000313" key="1">
    <source>
        <dbReference type="EMBL" id="GFN99742.1"/>
    </source>
</evidence>
<organism evidence="1 2">
    <name type="scientific">Plakobranchus ocellatus</name>
    <dbReference type="NCBI Taxonomy" id="259542"/>
    <lineage>
        <taxon>Eukaryota</taxon>
        <taxon>Metazoa</taxon>
        <taxon>Spiralia</taxon>
        <taxon>Lophotrochozoa</taxon>
        <taxon>Mollusca</taxon>
        <taxon>Gastropoda</taxon>
        <taxon>Heterobranchia</taxon>
        <taxon>Euthyneura</taxon>
        <taxon>Panpulmonata</taxon>
        <taxon>Sacoglossa</taxon>
        <taxon>Placobranchoidea</taxon>
        <taxon>Plakobranchidae</taxon>
        <taxon>Plakobranchus</taxon>
    </lineage>
</organism>
<sequence>MKISIDFSIESGKDKEDACTCVNVIVKRWNQSFREMLKFSAIPLEPQNSGPFIQLSVTAKHFKECVCSVRVARCVILLLRFDASPVSDVHVSPTQASGIHIEQSNIVRGIEGLAEYI</sequence>
<comment type="caution">
    <text evidence="1">The sequence shown here is derived from an EMBL/GenBank/DDBJ whole genome shotgun (WGS) entry which is preliminary data.</text>
</comment>
<dbReference type="EMBL" id="BLXT01003024">
    <property type="protein sequence ID" value="GFN99742.1"/>
    <property type="molecule type" value="Genomic_DNA"/>
</dbReference>
<dbReference type="AlphaFoldDB" id="A0AAV3ZZC9"/>
<dbReference type="Proteomes" id="UP000735302">
    <property type="component" value="Unassembled WGS sequence"/>
</dbReference>